<evidence type="ECO:0000313" key="3">
    <source>
        <dbReference type="Proteomes" id="UP000053647"/>
    </source>
</evidence>
<proteinExistence type="predicted"/>
<dbReference type="HOGENOM" id="CLU_101491_1_0_1"/>
<accession>A0A0C9SU69</accession>
<dbReference type="OrthoDB" id="3269417at2759"/>
<sequence length="147" mass="16781">CTLPVFENLLPEPHNSHVQCLLFYLCHWHALAKLRMHTDYTLDIMEHSTVHLAKQIRKFSTETCPVFATKELRREAESRRRRSAHKGPAQSSGSPAVDTVCRPKTLNLQTYKLHALGNYHHHISMFGTTDSFSTQPVGCVPSYHTTQ</sequence>
<keyword evidence="3" id="KW-1185">Reference proteome</keyword>
<evidence type="ECO:0000313" key="2">
    <source>
        <dbReference type="EMBL" id="KIJ05950.1"/>
    </source>
</evidence>
<gene>
    <name evidence="2" type="ORF">PAXINDRAFT_92715</name>
</gene>
<dbReference type="AlphaFoldDB" id="A0A0C9SU69"/>
<name>A0A0C9SU69_PAXIN</name>
<reference evidence="2 3" key="1">
    <citation type="submission" date="2014-06" db="EMBL/GenBank/DDBJ databases">
        <authorList>
            <consortium name="DOE Joint Genome Institute"/>
            <person name="Kuo A."/>
            <person name="Kohler A."/>
            <person name="Nagy L.G."/>
            <person name="Floudas D."/>
            <person name="Copeland A."/>
            <person name="Barry K.W."/>
            <person name="Cichocki N."/>
            <person name="Veneault-Fourrey C."/>
            <person name="LaButti K."/>
            <person name="Lindquist E.A."/>
            <person name="Lipzen A."/>
            <person name="Lundell T."/>
            <person name="Morin E."/>
            <person name="Murat C."/>
            <person name="Sun H."/>
            <person name="Tunlid A."/>
            <person name="Henrissat B."/>
            <person name="Grigoriev I.V."/>
            <person name="Hibbett D.S."/>
            <person name="Martin F."/>
            <person name="Nordberg H.P."/>
            <person name="Cantor M.N."/>
            <person name="Hua S.X."/>
        </authorList>
    </citation>
    <scope>NUCLEOTIDE SEQUENCE [LARGE SCALE GENOMIC DNA]</scope>
    <source>
        <strain evidence="2 3">ATCC 200175</strain>
    </source>
</reference>
<evidence type="ECO:0000256" key="1">
    <source>
        <dbReference type="SAM" id="MobiDB-lite"/>
    </source>
</evidence>
<dbReference type="EMBL" id="KN820608">
    <property type="protein sequence ID" value="KIJ05950.1"/>
    <property type="molecule type" value="Genomic_DNA"/>
</dbReference>
<reference evidence="3" key="2">
    <citation type="submission" date="2015-01" db="EMBL/GenBank/DDBJ databases">
        <title>Evolutionary Origins and Diversification of the Mycorrhizal Mutualists.</title>
        <authorList>
            <consortium name="DOE Joint Genome Institute"/>
            <consortium name="Mycorrhizal Genomics Consortium"/>
            <person name="Kohler A."/>
            <person name="Kuo A."/>
            <person name="Nagy L.G."/>
            <person name="Floudas D."/>
            <person name="Copeland A."/>
            <person name="Barry K.W."/>
            <person name="Cichocki N."/>
            <person name="Veneault-Fourrey C."/>
            <person name="LaButti K."/>
            <person name="Lindquist E.A."/>
            <person name="Lipzen A."/>
            <person name="Lundell T."/>
            <person name="Morin E."/>
            <person name="Murat C."/>
            <person name="Riley R."/>
            <person name="Ohm R."/>
            <person name="Sun H."/>
            <person name="Tunlid A."/>
            <person name="Henrissat B."/>
            <person name="Grigoriev I.V."/>
            <person name="Hibbett D.S."/>
            <person name="Martin F."/>
        </authorList>
    </citation>
    <scope>NUCLEOTIDE SEQUENCE [LARGE SCALE GENOMIC DNA]</scope>
    <source>
        <strain evidence="3">ATCC 200175</strain>
    </source>
</reference>
<organism evidence="2 3">
    <name type="scientific">Paxillus involutus ATCC 200175</name>
    <dbReference type="NCBI Taxonomy" id="664439"/>
    <lineage>
        <taxon>Eukaryota</taxon>
        <taxon>Fungi</taxon>
        <taxon>Dikarya</taxon>
        <taxon>Basidiomycota</taxon>
        <taxon>Agaricomycotina</taxon>
        <taxon>Agaricomycetes</taxon>
        <taxon>Agaricomycetidae</taxon>
        <taxon>Boletales</taxon>
        <taxon>Paxilineae</taxon>
        <taxon>Paxillaceae</taxon>
        <taxon>Paxillus</taxon>
    </lineage>
</organism>
<protein>
    <submittedName>
        <fullName evidence="2">Uncharacterized protein</fullName>
    </submittedName>
</protein>
<feature type="non-terminal residue" evidence="2">
    <location>
        <position position="1"/>
    </location>
</feature>
<feature type="region of interest" description="Disordered" evidence="1">
    <location>
        <begin position="75"/>
        <end position="97"/>
    </location>
</feature>
<dbReference type="Proteomes" id="UP000053647">
    <property type="component" value="Unassembled WGS sequence"/>
</dbReference>